<dbReference type="AlphaFoldDB" id="A0AA38FI46"/>
<evidence type="ECO:0000256" key="1">
    <source>
        <dbReference type="SAM" id="MobiDB-lite"/>
    </source>
</evidence>
<feature type="region of interest" description="Disordered" evidence="1">
    <location>
        <begin position="1"/>
        <end position="51"/>
    </location>
</feature>
<protein>
    <submittedName>
        <fullName evidence="2">Uncharacterized protein</fullName>
    </submittedName>
</protein>
<keyword evidence="3" id="KW-1185">Reference proteome</keyword>
<gene>
    <name evidence="2" type="ORF">KI387_014474</name>
</gene>
<organism evidence="2 3">
    <name type="scientific">Taxus chinensis</name>
    <name type="common">Chinese yew</name>
    <name type="synonym">Taxus wallichiana var. chinensis</name>
    <dbReference type="NCBI Taxonomy" id="29808"/>
    <lineage>
        <taxon>Eukaryota</taxon>
        <taxon>Viridiplantae</taxon>
        <taxon>Streptophyta</taxon>
        <taxon>Embryophyta</taxon>
        <taxon>Tracheophyta</taxon>
        <taxon>Spermatophyta</taxon>
        <taxon>Pinopsida</taxon>
        <taxon>Pinidae</taxon>
        <taxon>Conifers II</taxon>
        <taxon>Cupressales</taxon>
        <taxon>Taxaceae</taxon>
        <taxon>Taxus</taxon>
    </lineage>
</organism>
<comment type="caution">
    <text evidence="2">The sequence shown here is derived from an EMBL/GenBank/DDBJ whole genome shotgun (WGS) entry which is preliminary data.</text>
</comment>
<accession>A0AA38FI46</accession>
<name>A0AA38FI46_TAXCH</name>
<evidence type="ECO:0000313" key="3">
    <source>
        <dbReference type="Proteomes" id="UP000824469"/>
    </source>
</evidence>
<dbReference type="EMBL" id="JAHRHJ020000009">
    <property type="protein sequence ID" value="KAH9302891.1"/>
    <property type="molecule type" value="Genomic_DNA"/>
</dbReference>
<feature type="non-terminal residue" evidence="2">
    <location>
        <position position="75"/>
    </location>
</feature>
<evidence type="ECO:0000313" key="2">
    <source>
        <dbReference type="EMBL" id="KAH9302891.1"/>
    </source>
</evidence>
<reference evidence="2 3" key="1">
    <citation type="journal article" date="2021" name="Nat. Plants">
        <title>The Taxus genome provides insights into paclitaxel biosynthesis.</title>
        <authorList>
            <person name="Xiong X."/>
            <person name="Gou J."/>
            <person name="Liao Q."/>
            <person name="Li Y."/>
            <person name="Zhou Q."/>
            <person name="Bi G."/>
            <person name="Li C."/>
            <person name="Du R."/>
            <person name="Wang X."/>
            <person name="Sun T."/>
            <person name="Guo L."/>
            <person name="Liang H."/>
            <person name="Lu P."/>
            <person name="Wu Y."/>
            <person name="Zhang Z."/>
            <person name="Ro D.K."/>
            <person name="Shang Y."/>
            <person name="Huang S."/>
            <person name="Yan J."/>
        </authorList>
    </citation>
    <scope>NUCLEOTIDE SEQUENCE [LARGE SCALE GENOMIC DNA]</scope>
    <source>
        <strain evidence="2">Ta-2019</strain>
    </source>
</reference>
<dbReference type="Proteomes" id="UP000824469">
    <property type="component" value="Unassembled WGS sequence"/>
</dbReference>
<feature type="compositionally biased region" description="Low complexity" evidence="1">
    <location>
        <begin position="19"/>
        <end position="30"/>
    </location>
</feature>
<proteinExistence type="predicted"/>
<sequence>MMVDTPPADVQYIRTRRQSMSSSDGTSLLSRPVAAPSNGEDYDSDGTDYAQTPRTLSMSLLPELAGVIPVLERFQ</sequence>